<dbReference type="Pfam" id="PF06170">
    <property type="entry name" value="DUF983"/>
    <property type="match status" value="1"/>
</dbReference>
<keyword evidence="2" id="KW-0812">Transmembrane</keyword>
<evidence type="ECO:0000313" key="4">
    <source>
        <dbReference type="Proteomes" id="UP000612349"/>
    </source>
</evidence>
<comment type="caution">
    <text evidence="3">The sequence shown here is derived from an EMBL/GenBank/DDBJ whole genome shotgun (WGS) entry which is preliminary data.</text>
</comment>
<evidence type="ECO:0000313" key="3">
    <source>
        <dbReference type="EMBL" id="GGD68520.1"/>
    </source>
</evidence>
<organism evidence="3 4">
    <name type="scientific">Croceicoccus mobilis</name>
    <dbReference type="NCBI Taxonomy" id="1703339"/>
    <lineage>
        <taxon>Bacteria</taxon>
        <taxon>Pseudomonadati</taxon>
        <taxon>Pseudomonadota</taxon>
        <taxon>Alphaproteobacteria</taxon>
        <taxon>Sphingomonadales</taxon>
        <taxon>Erythrobacteraceae</taxon>
        <taxon>Croceicoccus</taxon>
    </lineage>
</organism>
<dbReference type="AlphaFoldDB" id="A0A917DUP5"/>
<feature type="transmembrane region" description="Helical" evidence="2">
    <location>
        <begin position="64"/>
        <end position="84"/>
    </location>
</feature>
<reference evidence="3" key="1">
    <citation type="journal article" date="2014" name="Int. J. Syst. Evol. Microbiol.">
        <title>Complete genome sequence of Corynebacterium casei LMG S-19264T (=DSM 44701T), isolated from a smear-ripened cheese.</title>
        <authorList>
            <consortium name="US DOE Joint Genome Institute (JGI-PGF)"/>
            <person name="Walter F."/>
            <person name="Albersmeier A."/>
            <person name="Kalinowski J."/>
            <person name="Ruckert C."/>
        </authorList>
    </citation>
    <scope>NUCLEOTIDE SEQUENCE</scope>
    <source>
        <strain evidence="3">CGMCC 1.15360</strain>
    </source>
</reference>
<evidence type="ECO:0000256" key="2">
    <source>
        <dbReference type="SAM" id="Phobius"/>
    </source>
</evidence>
<evidence type="ECO:0008006" key="5">
    <source>
        <dbReference type="Google" id="ProtNLM"/>
    </source>
</evidence>
<keyword evidence="2" id="KW-1133">Transmembrane helix</keyword>
<feature type="transmembrane region" description="Helical" evidence="2">
    <location>
        <begin position="90"/>
        <end position="112"/>
    </location>
</feature>
<sequence length="147" mass="15652">MIDTPPKGPAKPDPTGGSDFVGAARGQCPRCGAASMFDGFVRFAPRCDDCGLDYSAFNVGDGPAAFLTLIIGTIIVVLAVWLELAAEPPFWLHIVLWVPLTTLLVFGGLRIAKGWLLIAEYKRGAREHGGRDPGARPSDSDRVDGSK</sequence>
<dbReference type="RefSeq" id="WP_373288751.1">
    <property type="nucleotide sequence ID" value="NZ_BMIP01000003.1"/>
</dbReference>
<reference evidence="3" key="2">
    <citation type="submission" date="2020-09" db="EMBL/GenBank/DDBJ databases">
        <authorList>
            <person name="Sun Q."/>
            <person name="Zhou Y."/>
        </authorList>
    </citation>
    <scope>NUCLEOTIDE SEQUENCE</scope>
    <source>
        <strain evidence="3">CGMCC 1.15360</strain>
    </source>
</reference>
<dbReference type="InterPro" id="IPR009325">
    <property type="entry name" value="DUF983"/>
</dbReference>
<proteinExistence type="predicted"/>
<keyword evidence="2" id="KW-0472">Membrane</keyword>
<evidence type="ECO:0000256" key="1">
    <source>
        <dbReference type="SAM" id="MobiDB-lite"/>
    </source>
</evidence>
<feature type="region of interest" description="Disordered" evidence="1">
    <location>
        <begin position="126"/>
        <end position="147"/>
    </location>
</feature>
<gene>
    <name evidence="3" type="ORF">GCM10010990_17570</name>
</gene>
<name>A0A917DUP5_9SPHN</name>
<keyword evidence="4" id="KW-1185">Reference proteome</keyword>
<protein>
    <recommendedName>
        <fullName evidence="5">DUF983 domain-containing protein</fullName>
    </recommendedName>
</protein>
<accession>A0A917DUP5</accession>
<dbReference type="Proteomes" id="UP000612349">
    <property type="component" value="Unassembled WGS sequence"/>
</dbReference>
<dbReference type="EMBL" id="BMIP01000003">
    <property type="protein sequence ID" value="GGD68520.1"/>
    <property type="molecule type" value="Genomic_DNA"/>
</dbReference>